<dbReference type="Proteomes" id="UP000324222">
    <property type="component" value="Unassembled WGS sequence"/>
</dbReference>
<evidence type="ECO:0000313" key="2">
    <source>
        <dbReference type="EMBL" id="MPC72932.1"/>
    </source>
</evidence>
<name>A0A5B7HNL8_PORTR</name>
<organism evidence="2 3">
    <name type="scientific">Portunus trituberculatus</name>
    <name type="common">Swimming crab</name>
    <name type="synonym">Neptunus trituberculatus</name>
    <dbReference type="NCBI Taxonomy" id="210409"/>
    <lineage>
        <taxon>Eukaryota</taxon>
        <taxon>Metazoa</taxon>
        <taxon>Ecdysozoa</taxon>
        <taxon>Arthropoda</taxon>
        <taxon>Crustacea</taxon>
        <taxon>Multicrustacea</taxon>
        <taxon>Malacostraca</taxon>
        <taxon>Eumalacostraca</taxon>
        <taxon>Eucarida</taxon>
        <taxon>Decapoda</taxon>
        <taxon>Pleocyemata</taxon>
        <taxon>Brachyura</taxon>
        <taxon>Eubrachyura</taxon>
        <taxon>Portunoidea</taxon>
        <taxon>Portunidae</taxon>
        <taxon>Portuninae</taxon>
        <taxon>Portunus</taxon>
    </lineage>
</organism>
<protein>
    <submittedName>
        <fullName evidence="2">Uncharacterized protein</fullName>
    </submittedName>
</protein>
<feature type="transmembrane region" description="Helical" evidence="1">
    <location>
        <begin position="6"/>
        <end position="26"/>
    </location>
</feature>
<dbReference type="EMBL" id="VSRR010035699">
    <property type="protein sequence ID" value="MPC72932.1"/>
    <property type="molecule type" value="Genomic_DNA"/>
</dbReference>
<evidence type="ECO:0000256" key="1">
    <source>
        <dbReference type="SAM" id="Phobius"/>
    </source>
</evidence>
<accession>A0A5B7HNL8</accession>
<sequence length="49" mass="5747">MVMQKSFLVLAVHMLFACYVPMVSLLHKRNHILSAVGRAFKEDENDRWN</sequence>
<keyword evidence="3" id="KW-1185">Reference proteome</keyword>
<proteinExistence type="predicted"/>
<keyword evidence="1" id="KW-0812">Transmembrane</keyword>
<evidence type="ECO:0000313" key="3">
    <source>
        <dbReference type="Proteomes" id="UP000324222"/>
    </source>
</evidence>
<reference evidence="2 3" key="1">
    <citation type="submission" date="2019-05" db="EMBL/GenBank/DDBJ databases">
        <title>Another draft genome of Portunus trituberculatus and its Hox gene families provides insights of decapod evolution.</title>
        <authorList>
            <person name="Jeong J.-H."/>
            <person name="Song I."/>
            <person name="Kim S."/>
            <person name="Choi T."/>
            <person name="Kim D."/>
            <person name="Ryu S."/>
            <person name="Kim W."/>
        </authorList>
    </citation>
    <scope>NUCLEOTIDE SEQUENCE [LARGE SCALE GENOMIC DNA]</scope>
    <source>
        <tissue evidence="2">Muscle</tissue>
    </source>
</reference>
<gene>
    <name evidence="2" type="ORF">E2C01_067246</name>
</gene>
<comment type="caution">
    <text evidence="2">The sequence shown here is derived from an EMBL/GenBank/DDBJ whole genome shotgun (WGS) entry which is preliminary data.</text>
</comment>
<keyword evidence="1" id="KW-0472">Membrane</keyword>
<dbReference type="AlphaFoldDB" id="A0A5B7HNL8"/>
<keyword evidence="1" id="KW-1133">Transmembrane helix</keyword>
<dbReference type="PROSITE" id="PS51257">
    <property type="entry name" value="PROKAR_LIPOPROTEIN"/>
    <property type="match status" value="1"/>
</dbReference>